<dbReference type="RefSeq" id="WP_328857315.1">
    <property type="nucleotide sequence ID" value="NZ_CP108021.1"/>
</dbReference>
<accession>A0AAU4K1E3</accession>
<keyword evidence="3" id="KW-1185">Reference proteome</keyword>
<name>A0AAU4K1E3_9NOCA</name>
<dbReference type="KEGG" id="whr:OG579_19625"/>
<feature type="compositionally biased region" description="Polar residues" evidence="1">
    <location>
        <begin position="228"/>
        <end position="237"/>
    </location>
</feature>
<evidence type="ECO:0000313" key="2">
    <source>
        <dbReference type="EMBL" id="WUM19875.1"/>
    </source>
</evidence>
<reference evidence="2 3" key="1">
    <citation type="submission" date="2022-10" db="EMBL/GenBank/DDBJ databases">
        <title>The complete genomes of actinobacterial strains from the NBC collection.</title>
        <authorList>
            <person name="Joergensen T.S."/>
            <person name="Alvarez Arevalo M."/>
            <person name="Sterndorff E.B."/>
            <person name="Faurdal D."/>
            <person name="Vuksanovic O."/>
            <person name="Mourched A.-S."/>
            <person name="Charusanti P."/>
            <person name="Shaw S."/>
            <person name="Blin K."/>
            <person name="Weber T."/>
        </authorList>
    </citation>
    <scope>NUCLEOTIDE SEQUENCE [LARGE SCALE GENOMIC DNA]</scope>
    <source>
        <strain evidence="2 3">NBC_00319</strain>
    </source>
</reference>
<proteinExistence type="predicted"/>
<organism evidence="2 3">
    <name type="scientific">Williamsia herbipolensis</name>
    <dbReference type="NCBI Taxonomy" id="1603258"/>
    <lineage>
        <taxon>Bacteria</taxon>
        <taxon>Bacillati</taxon>
        <taxon>Actinomycetota</taxon>
        <taxon>Actinomycetes</taxon>
        <taxon>Mycobacteriales</taxon>
        <taxon>Nocardiaceae</taxon>
        <taxon>Williamsia</taxon>
    </lineage>
</organism>
<feature type="region of interest" description="Disordered" evidence="1">
    <location>
        <begin position="266"/>
        <end position="285"/>
    </location>
</feature>
<gene>
    <name evidence="2" type="ORF">OG579_19625</name>
</gene>
<protein>
    <recommendedName>
        <fullName evidence="4">DUF222 domain-containing protein</fullName>
    </recommendedName>
</protein>
<evidence type="ECO:0000256" key="1">
    <source>
        <dbReference type="SAM" id="MobiDB-lite"/>
    </source>
</evidence>
<dbReference type="Proteomes" id="UP001432128">
    <property type="component" value="Chromosome"/>
</dbReference>
<sequence>MDGVLLWTECRGSFRPRWVVGGRPYADVMFAGVDVTGVDDLVASPSARIATQIAQDAQRSENRCAAAKVIAAGRLHAIRFAAISAGDDGMGSQFGNIADKGATVEVATALGVSTSKATTIIGLSILLDDLPDLRAAFLHGDMDFYRVNMIAITIAGHEPLARKQLEAEAIRLDADTAMSHRQLRDRLGTATPPSPDVFRRRMASRSTGASPRSSPHCALVIPDASARSEPQLTSRSSVARPRCRAGAAPTIAPVRPVLPPPSWCRPPLSSSCTPTPRRSLAMAVR</sequence>
<evidence type="ECO:0008006" key="4">
    <source>
        <dbReference type="Google" id="ProtNLM"/>
    </source>
</evidence>
<dbReference type="EMBL" id="CP108021">
    <property type="protein sequence ID" value="WUM19875.1"/>
    <property type="molecule type" value="Genomic_DNA"/>
</dbReference>
<feature type="compositionally biased region" description="Polar residues" evidence="1">
    <location>
        <begin position="204"/>
        <end position="213"/>
    </location>
</feature>
<feature type="region of interest" description="Disordered" evidence="1">
    <location>
        <begin position="181"/>
        <end position="245"/>
    </location>
</feature>
<dbReference type="AlphaFoldDB" id="A0AAU4K1E3"/>
<evidence type="ECO:0000313" key="3">
    <source>
        <dbReference type="Proteomes" id="UP001432128"/>
    </source>
</evidence>